<reference evidence="1 2" key="1">
    <citation type="submission" date="2018-06" db="EMBL/GenBank/DDBJ databases">
        <title>A transcriptomic atlas of mushroom development highlights an independent origin of complex multicellularity.</title>
        <authorList>
            <consortium name="DOE Joint Genome Institute"/>
            <person name="Krizsan K."/>
            <person name="Almasi E."/>
            <person name="Merenyi Z."/>
            <person name="Sahu N."/>
            <person name="Viragh M."/>
            <person name="Koszo T."/>
            <person name="Mondo S."/>
            <person name="Kiss B."/>
            <person name="Balint B."/>
            <person name="Kues U."/>
            <person name="Barry K."/>
            <person name="Hegedus J.C."/>
            <person name="Henrissat B."/>
            <person name="Johnson J."/>
            <person name="Lipzen A."/>
            <person name="Ohm R."/>
            <person name="Nagy I."/>
            <person name="Pangilinan J."/>
            <person name="Yan J."/>
            <person name="Xiong Y."/>
            <person name="Grigoriev I.V."/>
            <person name="Hibbett D.S."/>
            <person name="Nagy L.G."/>
        </authorList>
    </citation>
    <scope>NUCLEOTIDE SEQUENCE [LARGE SCALE GENOMIC DNA]</scope>
    <source>
        <strain evidence="1 2">SZMC22713</strain>
    </source>
</reference>
<protein>
    <submittedName>
        <fullName evidence="1">Uncharacterized protein</fullName>
    </submittedName>
</protein>
<name>A0A4Y7PJL7_9AGAM</name>
<dbReference type="VEuPathDB" id="FungiDB:BD410DRAFT_902599"/>
<proteinExistence type="predicted"/>
<evidence type="ECO:0000313" key="2">
    <source>
        <dbReference type="Proteomes" id="UP000294933"/>
    </source>
</evidence>
<keyword evidence="2" id="KW-1185">Reference proteome</keyword>
<accession>A0A4Y7PJL7</accession>
<gene>
    <name evidence="1" type="ORF">BD410DRAFT_902599</name>
</gene>
<dbReference type="EMBL" id="ML170276">
    <property type="protein sequence ID" value="TDL15415.1"/>
    <property type="molecule type" value="Genomic_DNA"/>
</dbReference>
<sequence>MDRLGFSAVGTTTIAKARHCILNADESNFAREKLGSQNAFECGLVRDGRDGEMENAASDAIKKVMANPDVQDAADKVRAGA</sequence>
<evidence type="ECO:0000313" key="1">
    <source>
        <dbReference type="EMBL" id="TDL15415.1"/>
    </source>
</evidence>
<organism evidence="1 2">
    <name type="scientific">Rickenella mellea</name>
    <dbReference type="NCBI Taxonomy" id="50990"/>
    <lineage>
        <taxon>Eukaryota</taxon>
        <taxon>Fungi</taxon>
        <taxon>Dikarya</taxon>
        <taxon>Basidiomycota</taxon>
        <taxon>Agaricomycotina</taxon>
        <taxon>Agaricomycetes</taxon>
        <taxon>Hymenochaetales</taxon>
        <taxon>Rickenellaceae</taxon>
        <taxon>Rickenella</taxon>
    </lineage>
</organism>
<dbReference type="AlphaFoldDB" id="A0A4Y7PJL7"/>
<dbReference type="Proteomes" id="UP000294933">
    <property type="component" value="Unassembled WGS sequence"/>
</dbReference>
<dbReference type="OrthoDB" id="983479at2759"/>